<dbReference type="AlphaFoldDB" id="A0A6J8A3U2"/>
<gene>
    <name evidence="2" type="ORF">MCOR_3852</name>
</gene>
<proteinExistence type="predicted"/>
<dbReference type="Gene3D" id="3.30.160.60">
    <property type="entry name" value="Classic Zinc Finger"/>
    <property type="match status" value="1"/>
</dbReference>
<dbReference type="OrthoDB" id="10292884at2759"/>
<accession>A0A6J8A3U2</accession>
<dbReference type="InterPro" id="IPR047153">
    <property type="entry name" value="TRIM45/56/19-like"/>
</dbReference>
<dbReference type="SUPFAM" id="SSF63829">
    <property type="entry name" value="Calcium-dependent phosphotriesterase"/>
    <property type="match status" value="1"/>
</dbReference>
<evidence type="ECO:0000256" key="1">
    <source>
        <dbReference type="SAM" id="Coils"/>
    </source>
</evidence>
<keyword evidence="1" id="KW-0175">Coiled coil</keyword>
<protein>
    <recommendedName>
        <fullName evidence="4">B box-type domain-containing protein</fullName>
    </recommendedName>
</protein>
<dbReference type="Gene3D" id="2.120.10.30">
    <property type="entry name" value="TolB, C-terminal domain"/>
    <property type="match status" value="1"/>
</dbReference>
<dbReference type="PANTHER" id="PTHR25462">
    <property type="entry name" value="BONUS, ISOFORM C-RELATED"/>
    <property type="match status" value="1"/>
</dbReference>
<dbReference type="InterPro" id="IPR011042">
    <property type="entry name" value="6-blade_b-propeller_TolB-like"/>
</dbReference>
<evidence type="ECO:0008006" key="4">
    <source>
        <dbReference type="Google" id="ProtNLM"/>
    </source>
</evidence>
<organism evidence="2 3">
    <name type="scientific">Mytilus coruscus</name>
    <name type="common">Sea mussel</name>
    <dbReference type="NCBI Taxonomy" id="42192"/>
    <lineage>
        <taxon>Eukaryota</taxon>
        <taxon>Metazoa</taxon>
        <taxon>Spiralia</taxon>
        <taxon>Lophotrochozoa</taxon>
        <taxon>Mollusca</taxon>
        <taxon>Bivalvia</taxon>
        <taxon>Autobranchia</taxon>
        <taxon>Pteriomorphia</taxon>
        <taxon>Mytilida</taxon>
        <taxon>Mytiloidea</taxon>
        <taxon>Mytilidae</taxon>
        <taxon>Mytilinae</taxon>
        <taxon>Mytilus</taxon>
    </lineage>
</organism>
<dbReference type="PANTHER" id="PTHR25462:SF296">
    <property type="entry name" value="MEIOTIC P26, ISOFORM F"/>
    <property type="match status" value="1"/>
</dbReference>
<dbReference type="SUPFAM" id="SSF57845">
    <property type="entry name" value="B-box zinc-binding domain"/>
    <property type="match status" value="1"/>
</dbReference>
<evidence type="ECO:0000313" key="2">
    <source>
        <dbReference type="EMBL" id="CAC5361902.1"/>
    </source>
</evidence>
<feature type="coiled-coil region" evidence="1">
    <location>
        <begin position="198"/>
        <end position="243"/>
    </location>
</feature>
<dbReference type="EMBL" id="CACVKT020000707">
    <property type="protein sequence ID" value="CAC5361902.1"/>
    <property type="molecule type" value="Genomic_DNA"/>
</dbReference>
<reference evidence="2 3" key="1">
    <citation type="submission" date="2020-06" db="EMBL/GenBank/DDBJ databases">
        <authorList>
            <person name="Li R."/>
            <person name="Bekaert M."/>
        </authorList>
    </citation>
    <scope>NUCLEOTIDE SEQUENCE [LARGE SCALE GENOMIC DNA]</scope>
    <source>
        <strain evidence="3">wild</strain>
    </source>
</reference>
<sequence>MAQVGPFCRTCQCEKTANWKCVTCGIIMCELCNEKHLQMCQEHQSTNKSENTNFNKHLNEEIDDTKFTQIRCKYHEDYNCTDVCLSCIKVICAKCRYEKHSGHTLELIETFYQDKRTELLKCKSIIESDSLPKAKEGASLMENAEVCHSEHFEKEKQKVFKQAEALKRRITERSHKVVERLEESFQIYKLTTQNKHEQKRMEQNLKLQVKRIEHLEQNFTERIQTQNSELEIALCEINRLVNNVDNNTKQWDIPTLIPRSVKKFSPKEINDEYIDIALGDVVDCSILDEVPIRKVNVYDIKNACGNCSSLAVSKDGVIWISDSSGLLQVKNISNGKQNTHQSIKNIYDISCFKSKGLLIAYIGENVIDIQKKLGLCEKFYEKTNERLNALALHVCRDERIIILTWSNYFFFTNSVTLDIIELTNNGKLIKTIRCKGGSYRFSDHDDVFRISENINGHFCVSCEYDCKIVDFNNKGNKMWIYTECKRPIGIVTTELGNIVSIDSREFIQILNADGNFLAKLNTKEYGMIGSISALSLKSEKELLILSADKLTVFQFSTII</sequence>
<dbReference type="Proteomes" id="UP000507470">
    <property type="component" value="Unassembled WGS sequence"/>
</dbReference>
<evidence type="ECO:0000313" key="3">
    <source>
        <dbReference type="Proteomes" id="UP000507470"/>
    </source>
</evidence>
<name>A0A6J8A3U2_MYTCO</name>
<keyword evidence="3" id="KW-1185">Reference proteome</keyword>